<dbReference type="GO" id="GO:0006355">
    <property type="term" value="P:regulation of DNA-templated transcription"/>
    <property type="evidence" value="ECO:0007669"/>
    <property type="project" value="InterPro"/>
</dbReference>
<keyword evidence="4 7" id="KW-0238">DNA-binding</keyword>
<dbReference type="GO" id="GO:0032993">
    <property type="term" value="C:protein-DNA complex"/>
    <property type="evidence" value="ECO:0007669"/>
    <property type="project" value="TreeGrafter"/>
</dbReference>
<dbReference type="SMART" id="SM00448">
    <property type="entry name" value="REC"/>
    <property type="match status" value="1"/>
</dbReference>
<dbReference type="EMBL" id="FAXN01000046">
    <property type="protein sequence ID" value="CUV65773.1"/>
    <property type="molecule type" value="Genomic_DNA"/>
</dbReference>
<keyword evidence="3" id="KW-0805">Transcription regulation</keyword>
<evidence type="ECO:0000256" key="6">
    <source>
        <dbReference type="PROSITE-ProRule" id="PRU00169"/>
    </source>
</evidence>
<keyword evidence="2" id="KW-0902">Two-component regulatory system</keyword>
<dbReference type="InterPro" id="IPR036388">
    <property type="entry name" value="WH-like_DNA-bd_sf"/>
</dbReference>
<evidence type="ECO:0000256" key="3">
    <source>
        <dbReference type="ARBA" id="ARBA00023015"/>
    </source>
</evidence>
<feature type="domain" description="Response regulatory" evidence="8">
    <location>
        <begin position="2"/>
        <end position="116"/>
    </location>
</feature>
<evidence type="ECO:0000256" key="5">
    <source>
        <dbReference type="ARBA" id="ARBA00023163"/>
    </source>
</evidence>
<feature type="DNA-binding region" description="OmpR/PhoB-type" evidence="7">
    <location>
        <begin position="123"/>
        <end position="219"/>
    </location>
</feature>
<dbReference type="InterPro" id="IPR001789">
    <property type="entry name" value="Sig_transdc_resp-reg_receiver"/>
</dbReference>
<evidence type="ECO:0000256" key="1">
    <source>
        <dbReference type="ARBA" id="ARBA00022553"/>
    </source>
</evidence>
<dbReference type="PROSITE" id="PS50110">
    <property type="entry name" value="RESPONSE_REGULATORY"/>
    <property type="match status" value="1"/>
</dbReference>
<evidence type="ECO:0000259" key="9">
    <source>
        <dbReference type="PROSITE" id="PS51755"/>
    </source>
</evidence>
<dbReference type="AlphaFoldDB" id="A0A0S4XNG4"/>
<dbReference type="Gene3D" id="6.10.250.690">
    <property type="match status" value="1"/>
</dbReference>
<keyword evidence="5" id="KW-0804">Transcription</keyword>
<evidence type="ECO:0000259" key="8">
    <source>
        <dbReference type="PROSITE" id="PS50110"/>
    </source>
</evidence>
<dbReference type="InterPro" id="IPR039420">
    <property type="entry name" value="WalR-like"/>
</dbReference>
<keyword evidence="1 6" id="KW-0597">Phosphoprotein</keyword>
<feature type="domain" description="OmpR/PhoB-type" evidence="9">
    <location>
        <begin position="123"/>
        <end position="219"/>
    </location>
</feature>
<reference evidence="10" key="1">
    <citation type="submission" date="2015-11" db="EMBL/GenBank/DDBJ databases">
        <authorList>
            <person name="Zhang Y."/>
            <person name="Guo Z."/>
        </authorList>
    </citation>
    <scope>NUCLEOTIDE SEQUENCE</scope>
    <source>
        <strain evidence="10">BN30871</strain>
    </source>
</reference>
<dbReference type="Gene3D" id="3.40.50.2300">
    <property type="match status" value="1"/>
</dbReference>
<dbReference type="PANTHER" id="PTHR48111">
    <property type="entry name" value="REGULATOR OF RPOS"/>
    <property type="match status" value="1"/>
</dbReference>
<dbReference type="SMART" id="SM00862">
    <property type="entry name" value="Trans_reg_C"/>
    <property type="match status" value="1"/>
</dbReference>
<organism evidence="10">
    <name type="scientific">Sulfurovum sp. enrichment culture clone C5</name>
    <dbReference type="NCBI Taxonomy" id="497650"/>
    <lineage>
        <taxon>Bacteria</taxon>
        <taxon>Pseudomonadati</taxon>
        <taxon>Campylobacterota</taxon>
        <taxon>Epsilonproteobacteria</taxon>
        <taxon>Campylobacterales</taxon>
        <taxon>Sulfurovaceae</taxon>
        <taxon>Sulfurovum</taxon>
        <taxon>environmental samples</taxon>
    </lineage>
</organism>
<dbReference type="InterPro" id="IPR016032">
    <property type="entry name" value="Sig_transdc_resp-reg_C-effctor"/>
</dbReference>
<dbReference type="InterPro" id="IPR011006">
    <property type="entry name" value="CheY-like_superfamily"/>
</dbReference>
<dbReference type="Gene3D" id="1.10.10.10">
    <property type="entry name" value="Winged helix-like DNA-binding domain superfamily/Winged helix DNA-binding domain"/>
    <property type="match status" value="1"/>
</dbReference>
<evidence type="ECO:0000313" key="10">
    <source>
        <dbReference type="EMBL" id="CUV65773.1"/>
    </source>
</evidence>
<dbReference type="Pfam" id="PF00072">
    <property type="entry name" value="Response_reg"/>
    <property type="match status" value="1"/>
</dbReference>
<dbReference type="InterPro" id="IPR001867">
    <property type="entry name" value="OmpR/PhoB-type_DNA-bd"/>
</dbReference>
<dbReference type="SUPFAM" id="SSF46894">
    <property type="entry name" value="C-terminal effector domain of the bipartite response regulators"/>
    <property type="match status" value="1"/>
</dbReference>
<name>A0A0S4XNG4_9BACT</name>
<accession>A0A0S4XNG4</accession>
<dbReference type="CDD" id="cd00383">
    <property type="entry name" value="trans_reg_C"/>
    <property type="match status" value="1"/>
</dbReference>
<sequence length="219" mass="25182">MKILIIEDDLDIQGLLVEYLESNSFDTKAFANPIEALDFLKNSVDIDLVVLDLMLPKMDGFDVCKKIRDISDVPIIISSARGNLSDKVVTFEHGADDYLAKPYEPKELLLRIDAIFRRIKRANPLKTIGDFSIDENKMEIFQDGYLLEFTPIEYQIFSALLHHPREPLSRESIALYIGIEPKDRTIDMHISNIRSKIFDDIKNPKYIKSIWGIGYKFIG</sequence>
<dbReference type="PANTHER" id="PTHR48111:SF1">
    <property type="entry name" value="TWO-COMPONENT RESPONSE REGULATOR ORR33"/>
    <property type="match status" value="1"/>
</dbReference>
<evidence type="ECO:0000256" key="2">
    <source>
        <dbReference type="ARBA" id="ARBA00023012"/>
    </source>
</evidence>
<evidence type="ECO:0000256" key="4">
    <source>
        <dbReference type="ARBA" id="ARBA00023125"/>
    </source>
</evidence>
<dbReference type="PROSITE" id="PS51755">
    <property type="entry name" value="OMPR_PHOB"/>
    <property type="match status" value="1"/>
</dbReference>
<gene>
    <name evidence="10" type="primary">ompR</name>
    <name evidence="10" type="ORF">BN3087_450003</name>
</gene>
<proteinExistence type="predicted"/>
<dbReference type="GO" id="GO:0000976">
    <property type="term" value="F:transcription cis-regulatory region binding"/>
    <property type="evidence" value="ECO:0007669"/>
    <property type="project" value="TreeGrafter"/>
</dbReference>
<dbReference type="SUPFAM" id="SSF52172">
    <property type="entry name" value="CheY-like"/>
    <property type="match status" value="1"/>
</dbReference>
<dbReference type="GO" id="GO:0005829">
    <property type="term" value="C:cytosol"/>
    <property type="evidence" value="ECO:0007669"/>
    <property type="project" value="TreeGrafter"/>
</dbReference>
<dbReference type="Pfam" id="PF00486">
    <property type="entry name" value="Trans_reg_C"/>
    <property type="match status" value="1"/>
</dbReference>
<evidence type="ECO:0000256" key="7">
    <source>
        <dbReference type="PROSITE-ProRule" id="PRU01091"/>
    </source>
</evidence>
<dbReference type="GO" id="GO:0000156">
    <property type="term" value="F:phosphorelay response regulator activity"/>
    <property type="evidence" value="ECO:0007669"/>
    <property type="project" value="TreeGrafter"/>
</dbReference>
<protein>
    <submittedName>
        <fullName evidence="10">Response regulator ompr</fullName>
    </submittedName>
</protein>
<feature type="modified residue" description="4-aspartylphosphate" evidence="6">
    <location>
        <position position="52"/>
    </location>
</feature>